<evidence type="ECO:0000256" key="7">
    <source>
        <dbReference type="SAM" id="MobiDB-lite"/>
    </source>
</evidence>
<keyword evidence="5 6" id="KW-0472">Membrane</keyword>
<feature type="transmembrane region" description="Helical" evidence="8">
    <location>
        <begin position="60"/>
        <end position="85"/>
    </location>
</feature>
<feature type="compositionally biased region" description="Polar residues" evidence="7">
    <location>
        <begin position="18"/>
        <end position="33"/>
    </location>
</feature>
<gene>
    <name evidence="9" type="ORF">BT63DRAFT_230399</name>
</gene>
<evidence type="ECO:0000256" key="6">
    <source>
        <dbReference type="PIRNR" id="PIRNR015840"/>
    </source>
</evidence>
<protein>
    <submittedName>
        <fullName evidence="9">Lem3/Cdc50</fullName>
    </submittedName>
</protein>
<evidence type="ECO:0000256" key="3">
    <source>
        <dbReference type="ARBA" id="ARBA00022692"/>
    </source>
</evidence>
<dbReference type="GO" id="GO:0005783">
    <property type="term" value="C:endoplasmic reticulum"/>
    <property type="evidence" value="ECO:0007669"/>
    <property type="project" value="TreeGrafter"/>
</dbReference>
<feature type="transmembrane region" description="Helical" evidence="8">
    <location>
        <begin position="368"/>
        <end position="393"/>
    </location>
</feature>
<dbReference type="EMBL" id="MU004234">
    <property type="protein sequence ID" value="KAF2670122.1"/>
    <property type="molecule type" value="Genomic_DNA"/>
</dbReference>
<dbReference type="InterPro" id="IPR005045">
    <property type="entry name" value="CDC50/LEM3_fam"/>
</dbReference>
<keyword evidence="4 8" id="KW-1133">Transmembrane helix</keyword>
<comment type="similarity">
    <text evidence="2 6">Belongs to the CDC50/LEM3 family.</text>
</comment>
<comment type="subcellular location">
    <subcellularLocation>
        <location evidence="1">Membrane</location>
        <topology evidence="1">Multi-pass membrane protein</topology>
    </subcellularLocation>
</comment>
<name>A0A6A6UD86_9PEZI</name>
<dbReference type="GO" id="GO:0005886">
    <property type="term" value="C:plasma membrane"/>
    <property type="evidence" value="ECO:0007669"/>
    <property type="project" value="TreeGrafter"/>
</dbReference>
<evidence type="ECO:0000256" key="5">
    <source>
        <dbReference type="ARBA" id="ARBA00023136"/>
    </source>
</evidence>
<evidence type="ECO:0000313" key="9">
    <source>
        <dbReference type="EMBL" id="KAF2670122.1"/>
    </source>
</evidence>
<keyword evidence="3 8" id="KW-0812">Transmembrane</keyword>
<dbReference type="OrthoDB" id="340608at2759"/>
<evidence type="ECO:0000256" key="1">
    <source>
        <dbReference type="ARBA" id="ARBA00004141"/>
    </source>
</evidence>
<evidence type="ECO:0000256" key="4">
    <source>
        <dbReference type="ARBA" id="ARBA00022989"/>
    </source>
</evidence>
<keyword evidence="10" id="KW-1185">Reference proteome</keyword>
<reference evidence="9" key="1">
    <citation type="journal article" date="2020" name="Stud. Mycol.">
        <title>101 Dothideomycetes genomes: a test case for predicting lifestyles and emergence of pathogens.</title>
        <authorList>
            <person name="Haridas S."/>
            <person name="Albert R."/>
            <person name="Binder M."/>
            <person name="Bloem J."/>
            <person name="Labutti K."/>
            <person name="Salamov A."/>
            <person name="Andreopoulos B."/>
            <person name="Baker S."/>
            <person name="Barry K."/>
            <person name="Bills G."/>
            <person name="Bluhm B."/>
            <person name="Cannon C."/>
            <person name="Castanera R."/>
            <person name="Culley D."/>
            <person name="Daum C."/>
            <person name="Ezra D."/>
            <person name="Gonzalez J."/>
            <person name="Henrissat B."/>
            <person name="Kuo A."/>
            <person name="Liang C."/>
            <person name="Lipzen A."/>
            <person name="Lutzoni F."/>
            <person name="Magnuson J."/>
            <person name="Mondo S."/>
            <person name="Nolan M."/>
            <person name="Ohm R."/>
            <person name="Pangilinan J."/>
            <person name="Park H.-J."/>
            <person name="Ramirez L."/>
            <person name="Alfaro M."/>
            <person name="Sun H."/>
            <person name="Tritt A."/>
            <person name="Yoshinaga Y."/>
            <person name="Zwiers L.-H."/>
            <person name="Turgeon B."/>
            <person name="Goodwin S."/>
            <person name="Spatafora J."/>
            <person name="Crous P."/>
            <person name="Grigoriev I."/>
        </authorList>
    </citation>
    <scope>NUCLEOTIDE SEQUENCE</scope>
    <source>
        <strain evidence="9">CBS 115976</strain>
    </source>
</reference>
<proteinExistence type="inferred from homology"/>
<sequence>MKVFSKSGGSTPHEPPQQADSVHSNETPSNSSQGKKEVKTRRPPNSAFRQQRLKAWMPILTIRTVVPLYFAAGLVLSPIGGWFLYNSAKVKEIALDYSNCANEADETYADMPSKLVEHHFRSKEKVQSPQWKVEHNTTVQYMDSLVTVPDTTKCYLQFTIPEDMHPPVLLYYRLENFYQNHRFYLASFSANQLAGKAITATQATNSDCSRLAVNEHGKVIYPCGLIANSMFNDTILSPRVQFPAAGNLSHVSIVYPMSRRNIAWEHDKKLYSRTNYQPGEAVPPPHWARRWNYTVRMPDLTNDESFHVWMRTAGLPKFSKLAMRNDQETLKKGVYELEIWDEFNTTLYGGKKSILISTRTATGGRNPFMGIAYVIVGVICILLGGTFTILNALKTRKLGDDSQLSWNKARSKKVLNPPPADSRVLDSF</sequence>
<accession>A0A6A6UD86</accession>
<dbReference type="GO" id="GO:0005794">
    <property type="term" value="C:Golgi apparatus"/>
    <property type="evidence" value="ECO:0007669"/>
    <property type="project" value="TreeGrafter"/>
</dbReference>
<organism evidence="9 10">
    <name type="scientific">Microthyrium microscopicum</name>
    <dbReference type="NCBI Taxonomy" id="703497"/>
    <lineage>
        <taxon>Eukaryota</taxon>
        <taxon>Fungi</taxon>
        <taxon>Dikarya</taxon>
        <taxon>Ascomycota</taxon>
        <taxon>Pezizomycotina</taxon>
        <taxon>Dothideomycetes</taxon>
        <taxon>Dothideomycetes incertae sedis</taxon>
        <taxon>Microthyriales</taxon>
        <taxon>Microthyriaceae</taxon>
        <taxon>Microthyrium</taxon>
    </lineage>
</organism>
<dbReference type="Proteomes" id="UP000799302">
    <property type="component" value="Unassembled WGS sequence"/>
</dbReference>
<dbReference type="PIRSF" id="PIRSF015840">
    <property type="entry name" value="DUF284_TM_euk"/>
    <property type="match status" value="1"/>
</dbReference>
<evidence type="ECO:0000313" key="10">
    <source>
        <dbReference type="Proteomes" id="UP000799302"/>
    </source>
</evidence>
<dbReference type="AlphaFoldDB" id="A0A6A6UD86"/>
<dbReference type="PANTHER" id="PTHR10926:SF0">
    <property type="entry name" value="CDC50, ISOFORM A"/>
    <property type="match status" value="1"/>
</dbReference>
<dbReference type="PANTHER" id="PTHR10926">
    <property type="entry name" value="CELL CYCLE CONTROL PROTEIN 50"/>
    <property type="match status" value="1"/>
</dbReference>
<dbReference type="Pfam" id="PF03381">
    <property type="entry name" value="CDC50"/>
    <property type="match status" value="1"/>
</dbReference>
<feature type="region of interest" description="Disordered" evidence="7">
    <location>
        <begin position="1"/>
        <end position="47"/>
    </location>
</feature>
<dbReference type="GO" id="GO:0045332">
    <property type="term" value="P:phospholipid translocation"/>
    <property type="evidence" value="ECO:0007669"/>
    <property type="project" value="UniProtKB-UniRule"/>
</dbReference>
<evidence type="ECO:0000256" key="8">
    <source>
        <dbReference type="SAM" id="Phobius"/>
    </source>
</evidence>
<evidence type="ECO:0000256" key="2">
    <source>
        <dbReference type="ARBA" id="ARBA00009457"/>
    </source>
</evidence>